<dbReference type="OrthoDB" id="68611at2759"/>
<dbReference type="VEuPathDB" id="FungiDB:PV09_03338"/>
<feature type="transmembrane region" description="Helical" evidence="6">
    <location>
        <begin position="245"/>
        <end position="269"/>
    </location>
</feature>
<evidence type="ECO:0000256" key="6">
    <source>
        <dbReference type="SAM" id="Phobius"/>
    </source>
</evidence>
<dbReference type="AlphaFoldDB" id="A0A0D2B2E1"/>
<keyword evidence="9" id="KW-1185">Reference proteome</keyword>
<dbReference type="GO" id="GO:0016020">
    <property type="term" value="C:membrane"/>
    <property type="evidence" value="ECO:0007669"/>
    <property type="project" value="UniProtKB-SubCell"/>
</dbReference>
<feature type="transmembrane region" description="Helical" evidence="6">
    <location>
        <begin position="795"/>
        <end position="818"/>
    </location>
</feature>
<feature type="transmembrane region" description="Helical" evidence="6">
    <location>
        <begin position="731"/>
        <end position="749"/>
    </location>
</feature>
<evidence type="ECO:0000313" key="9">
    <source>
        <dbReference type="Proteomes" id="UP000053259"/>
    </source>
</evidence>
<keyword evidence="2 6" id="KW-0812">Transmembrane</keyword>
<sequence>MGSNESPLSRPFTLDYAQPRPKLRQATLILPKTGERIKKAFTLRSVRTLSPNGNDNGNGGEQEPLLTRSSSFRPSKPRNASFELIEGILKHQYEFWTSNTGIGVFKCSLAYTLGSLATFVAPISGLLGRNDGKHMVATVTVYFHSARSAGSMAEATVMAMIAFAYAAFVSFSSMAVSIFFRRQGLLELGHAVVLVFFCGGGLGLVGWTKQRLGNPLVNVACSLTSLAIITVLTKEGAVQEGRFSYIKVLQVLKMIGMGMFAAIAVNFLVKPQLARRALRQDFKRITDLQENILTVITRSFLSGQESDVRGASFTSLTSRYRSTFNSMVKDLREAKFEHYIQGTESIHKAEKKLVKCIERLGQSLTGLRSAAETQFELLSRSHQGTNTPVPQELETVSNSPSILRLDLDHIKHLQPITEEPEDVECSAFAETSRLARTIVEPQTSSGPSEIFSLFIRELGPSMKSLAFTLKGVLNELPFEPGSEHTITVNNNFRRSLLDAKQLFSEARQKALESLYRSRAIASAQSPEEAADYEEVAASCGHFSSSLQDFAEDTIVYLDILEELDAIVDENHRSWTWLYSWHKWRWIPSNLRSADPIPEMRLQEETAARRMSMALPTPRQEISPGLRTKNGQLRTFWYEIMWRMFSFLRREDIRFALKVGIGALLYAMFSFIPETQPIYSHWRGEWGLLSYMLVCSMTIGASNTTGLQRFLGTCLGALLAVTTWIISNKNPWLLCFLGWIVSLGCFYIIVGRGKGPMGRFIMLTYNLSALYAYSLSVRDDDDDDDEGGISPVIWEIVLHRVAAVLVGCLWGLIITRIIYPISARKKLKQGIALLWLRMGLIWKRDPLSILIDHDEERNQYMDIRESLELQRFLGHLEGLRESASHEFELRGPFPNDLMKKILEATRRVMGAFIAMNTIIVKDLKASPGEAELLRYAKDERTRLSAGVCHLFSVLASSMQLAYPITDAVPSIEPSRDQFLAKLFEFRKNTLGKNIASDEDYELLYAYALVTGQLSSEIDKIAGLLEELYGIMDEESLRLR</sequence>
<feature type="transmembrane region" description="Helical" evidence="6">
    <location>
        <begin position="756"/>
        <end position="775"/>
    </location>
</feature>
<dbReference type="PANTHER" id="PTHR47804:SF1">
    <property type="entry name" value="DUF2421 DOMAIN-CONTAINING PROTEIN"/>
    <property type="match status" value="1"/>
</dbReference>
<evidence type="ECO:0000256" key="3">
    <source>
        <dbReference type="ARBA" id="ARBA00022989"/>
    </source>
</evidence>
<dbReference type="EMBL" id="KN847537">
    <property type="protein sequence ID" value="KIW05449.1"/>
    <property type="molecule type" value="Genomic_DNA"/>
</dbReference>
<feature type="transmembrane region" description="Helical" evidence="6">
    <location>
        <begin position="709"/>
        <end position="725"/>
    </location>
</feature>
<dbReference type="HOGENOM" id="CLU_001127_0_0_1"/>
<comment type="subcellular location">
    <subcellularLocation>
        <location evidence="1">Membrane</location>
        <topology evidence="1">Multi-pass membrane protein</topology>
    </subcellularLocation>
</comment>
<feature type="transmembrane region" description="Helical" evidence="6">
    <location>
        <begin position="652"/>
        <end position="671"/>
    </location>
</feature>
<dbReference type="STRING" id="253628.A0A0D2B2E1"/>
<dbReference type="InterPro" id="IPR052430">
    <property type="entry name" value="IVT-Associated"/>
</dbReference>
<dbReference type="PANTHER" id="PTHR47804">
    <property type="entry name" value="60S RIBOSOMAL PROTEIN L19"/>
    <property type="match status" value="1"/>
</dbReference>
<evidence type="ECO:0000256" key="4">
    <source>
        <dbReference type="ARBA" id="ARBA00023136"/>
    </source>
</evidence>
<evidence type="ECO:0000256" key="2">
    <source>
        <dbReference type="ARBA" id="ARBA00022692"/>
    </source>
</evidence>
<dbReference type="InterPro" id="IPR049453">
    <property type="entry name" value="Memb_transporter_dom"/>
</dbReference>
<dbReference type="RefSeq" id="XP_016215318.1">
    <property type="nucleotide sequence ID" value="XM_016356525.1"/>
</dbReference>
<evidence type="ECO:0000313" key="8">
    <source>
        <dbReference type="EMBL" id="KIW05449.1"/>
    </source>
</evidence>
<feature type="domain" description="Integral membrane bound transporter" evidence="7">
    <location>
        <begin position="677"/>
        <end position="813"/>
    </location>
</feature>
<feature type="transmembrane region" description="Helical" evidence="6">
    <location>
        <begin position="683"/>
        <end position="702"/>
    </location>
</feature>
<keyword evidence="3 6" id="KW-1133">Transmembrane helix</keyword>
<evidence type="ECO:0000259" key="7">
    <source>
        <dbReference type="Pfam" id="PF13515"/>
    </source>
</evidence>
<feature type="region of interest" description="Disordered" evidence="5">
    <location>
        <begin position="48"/>
        <end position="77"/>
    </location>
</feature>
<evidence type="ECO:0000256" key="1">
    <source>
        <dbReference type="ARBA" id="ARBA00004141"/>
    </source>
</evidence>
<feature type="transmembrane region" description="Helical" evidence="6">
    <location>
        <begin position="215"/>
        <end position="233"/>
    </location>
</feature>
<keyword evidence="4 6" id="KW-0472">Membrane</keyword>
<feature type="transmembrane region" description="Helical" evidence="6">
    <location>
        <begin position="186"/>
        <end position="208"/>
    </location>
</feature>
<reference evidence="8 9" key="1">
    <citation type="submission" date="2015-01" db="EMBL/GenBank/DDBJ databases">
        <title>The Genome Sequence of Ochroconis gallopava CBS43764.</title>
        <authorList>
            <consortium name="The Broad Institute Genomics Platform"/>
            <person name="Cuomo C."/>
            <person name="de Hoog S."/>
            <person name="Gorbushina A."/>
            <person name="Stielow B."/>
            <person name="Teixiera M."/>
            <person name="Abouelleil A."/>
            <person name="Chapman S.B."/>
            <person name="Priest M."/>
            <person name="Young S.K."/>
            <person name="Wortman J."/>
            <person name="Nusbaum C."/>
            <person name="Birren B."/>
        </authorList>
    </citation>
    <scope>NUCLEOTIDE SEQUENCE [LARGE SCALE GENOMIC DNA]</scope>
    <source>
        <strain evidence="8 9">CBS 43764</strain>
    </source>
</reference>
<feature type="transmembrane region" description="Helical" evidence="6">
    <location>
        <begin position="157"/>
        <end position="180"/>
    </location>
</feature>
<dbReference type="GeneID" id="27311311"/>
<accession>A0A0D2B2E1</accession>
<dbReference type="Pfam" id="PF13515">
    <property type="entry name" value="FUSC_2"/>
    <property type="match status" value="1"/>
</dbReference>
<gene>
    <name evidence="8" type="ORF">PV09_03338</name>
</gene>
<evidence type="ECO:0000256" key="5">
    <source>
        <dbReference type="SAM" id="MobiDB-lite"/>
    </source>
</evidence>
<name>A0A0D2B2E1_9PEZI</name>
<organism evidence="8 9">
    <name type="scientific">Verruconis gallopava</name>
    <dbReference type="NCBI Taxonomy" id="253628"/>
    <lineage>
        <taxon>Eukaryota</taxon>
        <taxon>Fungi</taxon>
        <taxon>Dikarya</taxon>
        <taxon>Ascomycota</taxon>
        <taxon>Pezizomycotina</taxon>
        <taxon>Dothideomycetes</taxon>
        <taxon>Pleosporomycetidae</taxon>
        <taxon>Venturiales</taxon>
        <taxon>Sympoventuriaceae</taxon>
        <taxon>Verruconis</taxon>
    </lineage>
</organism>
<dbReference type="InParanoid" id="A0A0D2B2E1"/>
<dbReference type="Proteomes" id="UP000053259">
    <property type="component" value="Unassembled WGS sequence"/>
</dbReference>
<proteinExistence type="predicted"/>
<protein>
    <recommendedName>
        <fullName evidence="7">Integral membrane bound transporter domain-containing protein</fullName>
    </recommendedName>
</protein>